<dbReference type="RefSeq" id="XP_024330939.1">
    <property type="nucleotide sequence ID" value="XM_024474946.1"/>
</dbReference>
<evidence type="ECO:0000256" key="3">
    <source>
        <dbReference type="ARBA" id="ARBA00023242"/>
    </source>
</evidence>
<dbReference type="AlphaFoldDB" id="A0A0F9YRK7"/>
<dbReference type="VEuPathDB" id="MicrosporidiaDB:AAJ76_280009001"/>
<comment type="subcellular location">
    <subcellularLocation>
        <location evidence="4 5">Nucleus</location>
    </subcellularLocation>
</comment>
<evidence type="ECO:0000256" key="1">
    <source>
        <dbReference type="ARBA" id="ARBA00023125"/>
    </source>
</evidence>
<dbReference type="VEuPathDB" id="MicrosporidiaDB:NCER_100211"/>
<proteinExistence type="predicted"/>
<reference evidence="7 8" key="1">
    <citation type="journal article" date="2015" name="Environ. Microbiol.">
        <title>Genome analyses suggest the presence of polyploidy and recent human-driven expansions in eight global populations of the honeybee pathogen Nosema ceranae.</title>
        <authorList>
            <person name="Pelin A."/>
            <person name="Selman M."/>
            <person name="Aris-Brosou S."/>
            <person name="Farinelli L."/>
            <person name="Corradi N."/>
        </authorList>
    </citation>
    <scope>NUCLEOTIDE SEQUENCE [LARGE SCALE GENOMIC DNA]</scope>
    <source>
        <strain evidence="7 8">PA08 1199</strain>
    </source>
</reference>
<comment type="caution">
    <text evidence="7">The sequence shown here is derived from an EMBL/GenBank/DDBJ whole genome shotgun (WGS) entry which is preliminary data.</text>
</comment>
<evidence type="ECO:0000313" key="8">
    <source>
        <dbReference type="Proteomes" id="UP000034350"/>
    </source>
</evidence>
<dbReference type="OrthoDB" id="6159439at2759"/>
<dbReference type="InterPro" id="IPR017970">
    <property type="entry name" value="Homeobox_CS"/>
</dbReference>
<name>A0A0F9YRK7_9MICR</name>
<dbReference type="VEuPathDB" id="MicrosporidiaDB:G9O61_00g007340"/>
<dbReference type="EMBL" id="JPQZ01000028">
    <property type="protein sequence ID" value="KKO75197.1"/>
    <property type="molecule type" value="Genomic_DNA"/>
</dbReference>
<dbReference type="PROSITE" id="PS50071">
    <property type="entry name" value="HOMEOBOX_2"/>
    <property type="match status" value="1"/>
</dbReference>
<dbReference type="GO" id="GO:0000978">
    <property type="term" value="F:RNA polymerase II cis-regulatory region sequence-specific DNA binding"/>
    <property type="evidence" value="ECO:0007669"/>
    <property type="project" value="TreeGrafter"/>
</dbReference>
<dbReference type="PROSITE" id="PS00027">
    <property type="entry name" value="HOMEOBOX_1"/>
    <property type="match status" value="1"/>
</dbReference>
<keyword evidence="8" id="KW-1185">Reference proteome</keyword>
<dbReference type="SMART" id="SM00389">
    <property type="entry name" value="HOX"/>
    <property type="match status" value="1"/>
</dbReference>
<organism evidence="7 8">
    <name type="scientific">Vairimorpha ceranae</name>
    <dbReference type="NCBI Taxonomy" id="40302"/>
    <lineage>
        <taxon>Eukaryota</taxon>
        <taxon>Fungi</taxon>
        <taxon>Fungi incertae sedis</taxon>
        <taxon>Microsporidia</taxon>
        <taxon>Nosematidae</taxon>
        <taxon>Vairimorpha</taxon>
    </lineage>
</organism>
<dbReference type="CDD" id="cd00086">
    <property type="entry name" value="homeodomain"/>
    <property type="match status" value="1"/>
</dbReference>
<dbReference type="Pfam" id="PF00046">
    <property type="entry name" value="Homeodomain"/>
    <property type="match status" value="1"/>
</dbReference>
<dbReference type="PANTHER" id="PTHR24324">
    <property type="entry name" value="HOMEOBOX PROTEIN HHEX"/>
    <property type="match status" value="1"/>
</dbReference>
<keyword evidence="3 4" id="KW-0539">Nucleus</keyword>
<feature type="DNA-binding region" description="Homeobox" evidence="4">
    <location>
        <begin position="33"/>
        <end position="88"/>
    </location>
</feature>
<dbReference type="InterPro" id="IPR051000">
    <property type="entry name" value="Homeobox_DNA-bind_prot"/>
</dbReference>
<dbReference type="InterPro" id="IPR001356">
    <property type="entry name" value="HD"/>
</dbReference>
<dbReference type="Proteomes" id="UP000034350">
    <property type="component" value="Unassembled WGS sequence"/>
</dbReference>
<accession>A0A0F9YRK7</accession>
<keyword evidence="1 4" id="KW-0238">DNA-binding</keyword>
<dbReference type="GeneID" id="36319875"/>
<feature type="domain" description="Homeobox" evidence="6">
    <location>
        <begin position="31"/>
        <end position="87"/>
    </location>
</feature>
<gene>
    <name evidence="7" type="ORF">AAJ76_280009001</name>
</gene>
<dbReference type="InterPro" id="IPR009057">
    <property type="entry name" value="Homeodomain-like_sf"/>
</dbReference>
<evidence type="ECO:0000256" key="5">
    <source>
        <dbReference type="RuleBase" id="RU000682"/>
    </source>
</evidence>
<evidence type="ECO:0000256" key="2">
    <source>
        <dbReference type="ARBA" id="ARBA00023155"/>
    </source>
</evidence>
<protein>
    <submittedName>
        <fullName evidence="7">Homeobox protein hd-10</fullName>
    </submittedName>
</protein>
<evidence type="ECO:0000259" key="6">
    <source>
        <dbReference type="PROSITE" id="PS50071"/>
    </source>
</evidence>
<keyword evidence="2 4" id="KW-0371">Homeobox</keyword>
<evidence type="ECO:0000313" key="7">
    <source>
        <dbReference type="EMBL" id="KKO75197.1"/>
    </source>
</evidence>
<evidence type="ECO:0000256" key="4">
    <source>
        <dbReference type="PROSITE-ProRule" id="PRU00108"/>
    </source>
</evidence>
<dbReference type="Gene3D" id="1.10.10.60">
    <property type="entry name" value="Homeodomain-like"/>
    <property type="match status" value="1"/>
</dbReference>
<dbReference type="SUPFAM" id="SSF46689">
    <property type="entry name" value="Homeodomain-like"/>
    <property type="match status" value="1"/>
</dbReference>
<sequence length="169" mass="20489">MEPFKGNYFSNYSPVSENGGDNQYYDPFYVKHRKRTTKAQLKVLEKTFENCPRPDSTMRKKLADQLSMTPRSVQVWFQNRRAKVKKQQQSVCHFQETPPFQYIERSQYMKTMEHFELYPSNNSILNRIPDPYKYETNKIQPLNFVNYNEDNHYSVYDQPRFDKKMHPYN</sequence>
<dbReference type="GO" id="GO:0005634">
    <property type="term" value="C:nucleus"/>
    <property type="evidence" value="ECO:0007669"/>
    <property type="project" value="UniProtKB-SubCell"/>
</dbReference>
<dbReference type="PANTHER" id="PTHR24324:SF9">
    <property type="entry name" value="HOMEOBOX DOMAIN-CONTAINING PROTEIN"/>
    <property type="match status" value="1"/>
</dbReference>
<dbReference type="GO" id="GO:0000981">
    <property type="term" value="F:DNA-binding transcription factor activity, RNA polymerase II-specific"/>
    <property type="evidence" value="ECO:0007669"/>
    <property type="project" value="InterPro"/>
</dbReference>
<dbReference type="GO" id="GO:0030154">
    <property type="term" value="P:cell differentiation"/>
    <property type="evidence" value="ECO:0007669"/>
    <property type="project" value="TreeGrafter"/>
</dbReference>